<sequence>MAGEKQQFNVYLPAALVRRVKHACVDADVSLSAFVEQALESYLRDLEERR</sequence>
<name>A0A1B2HR26_9PSEU</name>
<feature type="domain" description="Ribbon-helix-helix protein CopG" evidence="1">
    <location>
        <begin position="7"/>
        <end position="44"/>
    </location>
</feature>
<evidence type="ECO:0000313" key="3">
    <source>
        <dbReference type="Proteomes" id="UP000093053"/>
    </source>
</evidence>
<evidence type="ECO:0000259" key="1">
    <source>
        <dbReference type="Pfam" id="PF01402"/>
    </source>
</evidence>
<organism evidence="2 3">
    <name type="scientific">Lentzea guizhouensis</name>
    <dbReference type="NCBI Taxonomy" id="1586287"/>
    <lineage>
        <taxon>Bacteria</taxon>
        <taxon>Bacillati</taxon>
        <taxon>Actinomycetota</taxon>
        <taxon>Actinomycetes</taxon>
        <taxon>Pseudonocardiales</taxon>
        <taxon>Pseudonocardiaceae</taxon>
        <taxon>Lentzea</taxon>
    </lineage>
</organism>
<dbReference type="InterPro" id="IPR002145">
    <property type="entry name" value="CopG"/>
</dbReference>
<dbReference type="Gene3D" id="1.10.1220.10">
    <property type="entry name" value="Met repressor-like"/>
    <property type="match status" value="1"/>
</dbReference>
<dbReference type="GO" id="GO:0006355">
    <property type="term" value="P:regulation of DNA-templated transcription"/>
    <property type="evidence" value="ECO:0007669"/>
    <property type="project" value="InterPro"/>
</dbReference>
<dbReference type="SUPFAM" id="SSF47598">
    <property type="entry name" value="Ribbon-helix-helix"/>
    <property type="match status" value="1"/>
</dbReference>
<dbReference type="Pfam" id="PF01402">
    <property type="entry name" value="RHH_1"/>
    <property type="match status" value="1"/>
</dbReference>
<evidence type="ECO:0000313" key="2">
    <source>
        <dbReference type="EMBL" id="ANZ40163.1"/>
    </source>
</evidence>
<dbReference type="InterPro" id="IPR010985">
    <property type="entry name" value="Ribbon_hlx_hlx"/>
</dbReference>
<dbReference type="KEGG" id="led:BBK82_33160"/>
<protein>
    <submittedName>
        <fullName evidence="2">CopG family transcriptional regulator</fullName>
    </submittedName>
</protein>
<dbReference type="EMBL" id="CP016793">
    <property type="protein sequence ID" value="ANZ40163.1"/>
    <property type="molecule type" value="Genomic_DNA"/>
</dbReference>
<reference evidence="2 3" key="1">
    <citation type="submission" date="2016-07" db="EMBL/GenBank/DDBJ databases">
        <title>Complete genome sequence of the Lentzea guizhouensis DHS C013.</title>
        <authorList>
            <person name="Cao C."/>
        </authorList>
    </citation>
    <scope>NUCLEOTIDE SEQUENCE [LARGE SCALE GENOMIC DNA]</scope>
    <source>
        <strain evidence="2 3">DHS C013</strain>
    </source>
</reference>
<dbReference type="InterPro" id="IPR013321">
    <property type="entry name" value="Arc_rbn_hlx_hlx"/>
</dbReference>
<accession>A0A1B2HR26</accession>
<dbReference type="OrthoDB" id="9033039at2"/>
<proteinExistence type="predicted"/>
<dbReference type="AlphaFoldDB" id="A0A1B2HR26"/>
<dbReference type="Proteomes" id="UP000093053">
    <property type="component" value="Chromosome"/>
</dbReference>
<dbReference type="RefSeq" id="WP_065918503.1">
    <property type="nucleotide sequence ID" value="NZ_CP016793.1"/>
</dbReference>
<dbReference type="STRING" id="1586287.BBK82_33160"/>
<keyword evidence="3" id="KW-1185">Reference proteome</keyword>
<gene>
    <name evidence="2" type="ORF">BBK82_33160</name>
</gene>